<dbReference type="PANTHER" id="PTHR37984">
    <property type="entry name" value="PROTEIN CBG26694"/>
    <property type="match status" value="1"/>
</dbReference>
<evidence type="ECO:0000313" key="8">
    <source>
        <dbReference type="EMBL" id="UYV69207.1"/>
    </source>
</evidence>
<evidence type="ECO:0000256" key="1">
    <source>
        <dbReference type="ARBA" id="ARBA00022679"/>
    </source>
</evidence>
<gene>
    <name evidence="8" type="ORF">LAZ67_6002836</name>
</gene>
<evidence type="ECO:0000256" key="3">
    <source>
        <dbReference type="ARBA" id="ARBA00022722"/>
    </source>
</evidence>
<evidence type="ECO:0000256" key="6">
    <source>
        <dbReference type="ARBA" id="ARBA00022918"/>
    </source>
</evidence>
<dbReference type="InterPro" id="IPR041373">
    <property type="entry name" value="RT_RNaseH"/>
</dbReference>
<dbReference type="Gene3D" id="3.30.70.270">
    <property type="match status" value="1"/>
</dbReference>
<keyword evidence="2" id="KW-0548">Nucleotidyltransferase</keyword>
<dbReference type="Proteomes" id="UP001235939">
    <property type="component" value="Chromosome 06"/>
</dbReference>
<evidence type="ECO:0000256" key="4">
    <source>
        <dbReference type="ARBA" id="ARBA00022759"/>
    </source>
</evidence>
<keyword evidence="1" id="KW-0808">Transferase</keyword>
<evidence type="ECO:0000259" key="7">
    <source>
        <dbReference type="PROSITE" id="PS50994"/>
    </source>
</evidence>
<dbReference type="PANTHER" id="PTHR37984:SF13">
    <property type="entry name" value="RIBONUCLEASE H"/>
    <property type="match status" value="1"/>
</dbReference>
<dbReference type="PROSITE" id="PS50994">
    <property type="entry name" value="INTEGRASE"/>
    <property type="match status" value="1"/>
</dbReference>
<reference evidence="8 9" key="1">
    <citation type="submission" date="2022-01" db="EMBL/GenBank/DDBJ databases">
        <title>A chromosomal length assembly of Cordylochernes scorpioides.</title>
        <authorList>
            <person name="Zeh D."/>
            <person name="Zeh J."/>
        </authorList>
    </citation>
    <scope>NUCLEOTIDE SEQUENCE [LARGE SCALE GENOMIC DNA]</scope>
    <source>
        <strain evidence="8">IN4F17</strain>
        <tissue evidence="8">Whole Body</tissue>
    </source>
</reference>
<dbReference type="SUPFAM" id="SSF56672">
    <property type="entry name" value="DNA/RNA polymerases"/>
    <property type="match status" value="1"/>
</dbReference>
<dbReference type="InterPro" id="IPR036397">
    <property type="entry name" value="RNaseH_sf"/>
</dbReference>
<dbReference type="InterPro" id="IPR043128">
    <property type="entry name" value="Rev_trsase/Diguanyl_cyclase"/>
</dbReference>
<dbReference type="InterPro" id="IPR001584">
    <property type="entry name" value="Integrase_cat-core"/>
</dbReference>
<dbReference type="InterPro" id="IPR043502">
    <property type="entry name" value="DNA/RNA_pol_sf"/>
</dbReference>
<keyword evidence="5" id="KW-0378">Hydrolase</keyword>
<evidence type="ECO:0000256" key="5">
    <source>
        <dbReference type="ARBA" id="ARBA00022801"/>
    </source>
</evidence>
<dbReference type="Pfam" id="PF17917">
    <property type="entry name" value="RT_RNaseH"/>
    <property type="match status" value="1"/>
</dbReference>
<dbReference type="EMBL" id="CP092868">
    <property type="protein sequence ID" value="UYV69207.1"/>
    <property type="molecule type" value="Genomic_DNA"/>
</dbReference>
<dbReference type="InterPro" id="IPR050951">
    <property type="entry name" value="Retrovirus_Pol_polyprotein"/>
</dbReference>
<sequence length="290" mass="33235">MDLLLKGIPMVFCALDDIQVTGKNDQDDLKHFECVLQRFQEAWLNLRKDKCSFLAPSLEYLGHKIAKEGLQPLPSKVEAIQGAPIQREIDTRWASITLTPAEKKYPQLEREALEIVFGVTRFRNYLLGNSFTLCTDHKPLMGHHLSVYQYKIEFIKGTSNTESDVLSRLPMFTPEQNSREHDSEPVEMVLLMDALDSSPVTSDDIRVDRSQEKPLNLRCLFSRFGIPRTLISDNGTWFTSEEFRQFKTRNGICHLKTAPFHPSSNGLAERAVQTIKTVLRKYNKGEFLNT</sequence>
<dbReference type="SUPFAM" id="SSF53098">
    <property type="entry name" value="Ribonuclease H-like"/>
    <property type="match status" value="1"/>
</dbReference>
<accession>A0ABY6KK26</accession>
<feature type="domain" description="Integrase catalytic" evidence="7">
    <location>
        <begin position="166"/>
        <end position="290"/>
    </location>
</feature>
<protein>
    <submittedName>
        <fullName evidence="8">K02A2.6-like</fullName>
    </submittedName>
</protein>
<name>A0ABY6KK26_9ARAC</name>
<evidence type="ECO:0000256" key="2">
    <source>
        <dbReference type="ARBA" id="ARBA00022695"/>
    </source>
</evidence>
<evidence type="ECO:0000313" key="9">
    <source>
        <dbReference type="Proteomes" id="UP001235939"/>
    </source>
</evidence>
<dbReference type="InterPro" id="IPR012337">
    <property type="entry name" value="RNaseH-like_sf"/>
</dbReference>
<dbReference type="Gene3D" id="3.30.420.10">
    <property type="entry name" value="Ribonuclease H-like superfamily/Ribonuclease H"/>
    <property type="match status" value="1"/>
</dbReference>
<keyword evidence="6" id="KW-0695">RNA-directed DNA polymerase</keyword>
<organism evidence="8 9">
    <name type="scientific">Cordylochernes scorpioides</name>
    <dbReference type="NCBI Taxonomy" id="51811"/>
    <lineage>
        <taxon>Eukaryota</taxon>
        <taxon>Metazoa</taxon>
        <taxon>Ecdysozoa</taxon>
        <taxon>Arthropoda</taxon>
        <taxon>Chelicerata</taxon>
        <taxon>Arachnida</taxon>
        <taxon>Pseudoscorpiones</taxon>
        <taxon>Cheliferoidea</taxon>
        <taxon>Chernetidae</taxon>
        <taxon>Cordylochernes</taxon>
    </lineage>
</organism>
<proteinExistence type="predicted"/>
<keyword evidence="9" id="KW-1185">Reference proteome</keyword>
<keyword evidence="4" id="KW-0255">Endonuclease</keyword>
<keyword evidence="3" id="KW-0540">Nuclease</keyword>